<dbReference type="OrthoDB" id="10068084at2759"/>
<feature type="region of interest" description="Disordered" evidence="2">
    <location>
        <begin position="384"/>
        <end position="437"/>
    </location>
</feature>
<organism evidence="3 4">
    <name type="scientific">Anabarilius grahami</name>
    <name type="common">Kanglang fish</name>
    <name type="synonym">Barilius grahami</name>
    <dbReference type="NCBI Taxonomy" id="495550"/>
    <lineage>
        <taxon>Eukaryota</taxon>
        <taxon>Metazoa</taxon>
        <taxon>Chordata</taxon>
        <taxon>Craniata</taxon>
        <taxon>Vertebrata</taxon>
        <taxon>Euteleostomi</taxon>
        <taxon>Actinopterygii</taxon>
        <taxon>Neopterygii</taxon>
        <taxon>Teleostei</taxon>
        <taxon>Ostariophysi</taxon>
        <taxon>Cypriniformes</taxon>
        <taxon>Xenocyprididae</taxon>
        <taxon>Xenocypridinae</taxon>
        <taxon>Xenocypridinae incertae sedis</taxon>
        <taxon>Anabarilius</taxon>
    </lineage>
</organism>
<comment type="caution">
    <text evidence="3">The sequence shown here is derived from an EMBL/GenBank/DDBJ whole genome shotgun (WGS) entry which is preliminary data.</text>
</comment>
<dbReference type="AlphaFoldDB" id="A0A3N0XYD1"/>
<keyword evidence="4" id="KW-1185">Reference proteome</keyword>
<evidence type="ECO:0000256" key="2">
    <source>
        <dbReference type="SAM" id="MobiDB-lite"/>
    </source>
</evidence>
<accession>A0A3N0XYD1</accession>
<name>A0A3N0XYD1_ANAGA</name>
<gene>
    <name evidence="3" type="ORF">DPX16_23884</name>
</gene>
<feature type="coiled-coil region" evidence="1">
    <location>
        <begin position="75"/>
        <end position="102"/>
    </location>
</feature>
<evidence type="ECO:0000313" key="4">
    <source>
        <dbReference type="Proteomes" id="UP000281406"/>
    </source>
</evidence>
<protein>
    <submittedName>
        <fullName evidence="3">Uncharacterized protein</fullName>
    </submittedName>
</protein>
<dbReference type="Proteomes" id="UP000281406">
    <property type="component" value="Unassembled WGS sequence"/>
</dbReference>
<keyword evidence="1" id="KW-0175">Coiled coil</keyword>
<reference evidence="3 4" key="1">
    <citation type="submission" date="2018-10" db="EMBL/GenBank/DDBJ databases">
        <title>Genome assembly for a Yunnan-Guizhou Plateau 3E fish, Anabarilius grahami (Regan), and its evolutionary and genetic applications.</title>
        <authorList>
            <person name="Jiang W."/>
        </authorList>
    </citation>
    <scope>NUCLEOTIDE SEQUENCE [LARGE SCALE GENOMIC DNA]</scope>
    <source>
        <strain evidence="3">AG-KIZ</strain>
        <tissue evidence="3">Muscle</tissue>
    </source>
</reference>
<proteinExistence type="predicted"/>
<evidence type="ECO:0000313" key="3">
    <source>
        <dbReference type="EMBL" id="ROK07075.1"/>
    </source>
</evidence>
<dbReference type="EMBL" id="RJVU01058209">
    <property type="protein sequence ID" value="ROK07075.1"/>
    <property type="molecule type" value="Genomic_DNA"/>
</dbReference>
<sequence length="485" mass="55634">MLEKHDLIKVCLHLKCSEPSGEGFPGQTRRALIRLAEGTLDEIEESLEEEQYVESLNELLCFIESLKKPAELKVSPVTQSEIEKLRKEYAELQQTHANARCALEEQIGLLEEKHQRGKDKMSVKEQATRHEPIPEVTLRREFRVFGQIGEAGQKEKLSYTSLNNQIESGVRKGYAEAEIMEAVIRAVSPGLPLRELLEIKRDLTLSTLKTILRGHYKIDSSSDLLHRLMNSSQEPKESAQSFLFRAIELREKLLWTSGDEHDGEQFSPELIQRKFLRSVETGLLNDAVKFQVKPYLSDPKVADEEQIKQSQEKDPVISRVLEYKKNNRRPFGRTLKKESQDARFLLKQWTRLHLSDDGVLAKLTTLNPEAEPFEPAMMDEYLPEYQPDAGEGANAEVTGTEEENVPQEDSDSEEGDQNSVSELEVPQSCTYPQRQRHQPKMLTYNELGKLTVVRRNVVLKDINFQPACGQNLWRPWTLINNRMVN</sequence>
<feature type="compositionally biased region" description="Polar residues" evidence="2">
    <location>
        <begin position="417"/>
        <end position="433"/>
    </location>
</feature>
<evidence type="ECO:0000256" key="1">
    <source>
        <dbReference type="SAM" id="Coils"/>
    </source>
</evidence>
<feature type="compositionally biased region" description="Acidic residues" evidence="2">
    <location>
        <begin position="399"/>
        <end position="416"/>
    </location>
</feature>